<dbReference type="InParanoid" id="G2XSU4"/>
<dbReference type="Proteomes" id="UP000008177">
    <property type="component" value="Unplaced contigs"/>
</dbReference>
<accession>G2XSU4</accession>
<organism evidence="1 2">
    <name type="scientific">Botryotinia fuckeliana (strain T4)</name>
    <name type="common">Noble rot fungus</name>
    <name type="synonym">Botrytis cinerea</name>
    <dbReference type="NCBI Taxonomy" id="999810"/>
    <lineage>
        <taxon>Eukaryota</taxon>
        <taxon>Fungi</taxon>
        <taxon>Dikarya</taxon>
        <taxon>Ascomycota</taxon>
        <taxon>Pezizomycotina</taxon>
        <taxon>Leotiomycetes</taxon>
        <taxon>Helotiales</taxon>
        <taxon>Sclerotiniaceae</taxon>
        <taxon>Botrytis</taxon>
    </lineage>
</organism>
<evidence type="ECO:0000313" key="1">
    <source>
        <dbReference type="EMBL" id="CCD33812.1"/>
    </source>
</evidence>
<reference evidence="2" key="1">
    <citation type="journal article" date="2011" name="PLoS Genet.">
        <title>Genomic analysis of the necrotrophic fungal pathogens Sclerotinia sclerotiorum and Botrytis cinerea.</title>
        <authorList>
            <person name="Amselem J."/>
            <person name="Cuomo C.A."/>
            <person name="van Kan J.A."/>
            <person name="Viaud M."/>
            <person name="Benito E.P."/>
            <person name="Couloux A."/>
            <person name="Coutinho P.M."/>
            <person name="de Vries R.P."/>
            <person name="Dyer P.S."/>
            <person name="Fillinger S."/>
            <person name="Fournier E."/>
            <person name="Gout L."/>
            <person name="Hahn M."/>
            <person name="Kohn L."/>
            <person name="Lapalu N."/>
            <person name="Plummer K.M."/>
            <person name="Pradier J.M."/>
            <person name="Quevillon E."/>
            <person name="Sharon A."/>
            <person name="Simon A."/>
            <person name="ten Have A."/>
            <person name="Tudzynski B."/>
            <person name="Tudzynski P."/>
            <person name="Wincker P."/>
            <person name="Andrew M."/>
            <person name="Anthouard V."/>
            <person name="Beever R.E."/>
            <person name="Beffa R."/>
            <person name="Benoit I."/>
            <person name="Bouzid O."/>
            <person name="Brault B."/>
            <person name="Chen Z."/>
            <person name="Choquer M."/>
            <person name="Collemare J."/>
            <person name="Cotton P."/>
            <person name="Danchin E.G."/>
            <person name="Da Silva C."/>
            <person name="Gautier A."/>
            <person name="Giraud C."/>
            <person name="Giraud T."/>
            <person name="Gonzalez C."/>
            <person name="Grossetete S."/>
            <person name="Guldener U."/>
            <person name="Henrissat B."/>
            <person name="Howlett B.J."/>
            <person name="Kodira C."/>
            <person name="Kretschmer M."/>
            <person name="Lappartient A."/>
            <person name="Leroch M."/>
            <person name="Levis C."/>
            <person name="Mauceli E."/>
            <person name="Neuveglise C."/>
            <person name="Oeser B."/>
            <person name="Pearson M."/>
            <person name="Poulain J."/>
            <person name="Poussereau N."/>
            <person name="Quesneville H."/>
            <person name="Rascle C."/>
            <person name="Schumacher J."/>
            <person name="Segurens B."/>
            <person name="Sexton A."/>
            <person name="Silva E."/>
            <person name="Sirven C."/>
            <person name="Soanes D.M."/>
            <person name="Talbot N.J."/>
            <person name="Templeton M."/>
            <person name="Yandava C."/>
            <person name="Yarden O."/>
            <person name="Zeng Q."/>
            <person name="Rollins J.A."/>
            <person name="Lebrun M.H."/>
            <person name="Dickman M."/>
        </authorList>
    </citation>
    <scope>NUCLEOTIDE SEQUENCE [LARGE SCALE GENOMIC DNA]</scope>
    <source>
        <strain evidence="2">T4</strain>
    </source>
</reference>
<sequence>MRHWQAHPDDLLEQDPRTTLCSPLQRLCFGLLTGPRIYEAITKPGSGSGCPGDKVMIYFQPFYTMLAIPYRLFNFYFSTVVSLSRPASHNITACKNDSRYLGLIGSPDADVRRMPEQNGWRNWEIGRLGNWEIEKSRS</sequence>
<name>G2XSU4_BOTF4</name>
<protein>
    <submittedName>
        <fullName evidence="1">Uncharacterized protein</fullName>
    </submittedName>
</protein>
<dbReference type="HOGENOM" id="CLU_1854942_0_0_1"/>
<dbReference type="EMBL" id="FQ790262">
    <property type="protein sequence ID" value="CCD33812.1"/>
    <property type="molecule type" value="Genomic_DNA"/>
</dbReference>
<evidence type="ECO:0000313" key="2">
    <source>
        <dbReference type="Proteomes" id="UP000008177"/>
    </source>
</evidence>
<proteinExistence type="predicted"/>
<dbReference type="AlphaFoldDB" id="G2XSU4"/>
<gene>
    <name evidence="1" type="ORF">BofuT4_P064140.1</name>
</gene>